<dbReference type="EMBL" id="AHZP02001792">
    <property type="protein sequence ID" value="KYK66118.1"/>
    <property type="molecule type" value="Genomic_DNA"/>
</dbReference>
<feature type="compositionally biased region" description="Polar residues" evidence="1">
    <location>
        <begin position="109"/>
        <end position="118"/>
    </location>
</feature>
<feature type="compositionally biased region" description="Basic and acidic residues" evidence="1">
    <location>
        <begin position="67"/>
        <end position="76"/>
    </location>
</feature>
<accession>A0A151H9U1</accession>
<evidence type="ECO:0000256" key="1">
    <source>
        <dbReference type="SAM" id="MobiDB-lite"/>
    </source>
</evidence>
<gene>
    <name evidence="2" type="ORF">TGPRC2_425670</name>
</gene>
<sequence length="199" mass="22437">MAACILTHGFMGANFEGLSTGNQRRSAEETEDEACCCRPSPLHLALREIQRKAERKARERRRRHRERSNSQRSLERQRRRGQQASAGGNFRRGRGKPRRSASQEKETSGDATRYTTEGRNGDRGKGRERSASVTNCEERFTENEQPRLRREGASSLALHAQNLPVKSGGDPESAKLLCRRTLRDKESRAQEATPAGCRC</sequence>
<comment type="caution">
    <text evidence="2">The sequence shown here is derived from an EMBL/GenBank/DDBJ whole genome shotgun (WGS) entry which is preliminary data.</text>
</comment>
<protein>
    <submittedName>
        <fullName evidence="2">Uncharacterized protein</fullName>
    </submittedName>
</protein>
<proteinExistence type="predicted"/>
<dbReference type="VEuPathDB" id="ToxoDB:TGPRC2_425670"/>
<evidence type="ECO:0000313" key="2">
    <source>
        <dbReference type="EMBL" id="KYK66118.1"/>
    </source>
</evidence>
<name>A0A151H9U1_TOXGO</name>
<evidence type="ECO:0000313" key="3">
    <source>
        <dbReference type="Proteomes" id="UP000075225"/>
    </source>
</evidence>
<organism evidence="2 3">
    <name type="scientific">Toxoplasma gondii TgCatPRC2</name>
    <dbReference type="NCBI Taxonomy" id="1130821"/>
    <lineage>
        <taxon>Eukaryota</taxon>
        <taxon>Sar</taxon>
        <taxon>Alveolata</taxon>
        <taxon>Apicomplexa</taxon>
        <taxon>Conoidasida</taxon>
        <taxon>Coccidia</taxon>
        <taxon>Eucoccidiorida</taxon>
        <taxon>Eimeriorina</taxon>
        <taxon>Sarcocystidae</taxon>
        <taxon>Toxoplasma</taxon>
    </lineage>
</organism>
<dbReference type="AlphaFoldDB" id="A0A151H9U1"/>
<feature type="region of interest" description="Disordered" evidence="1">
    <location>
        <begin position="47"/>
        <end position="172"/>
    </location>
</feature>
<reference evidence="3" key="1">
    <citation type="submission" date="2016-03" db="EMBL/GenBank/DDBJ databases">
        <authorList>
            <person name="Sibley D."/>
            <person name="Venepally P."/>
            <person name="Karamycheva S."/>
            <person name="Hadjithomas M."/>
            <person name="Khan A."/>
            <person name="Brunk B."/>
            <person name="Roos D."/>
            <person name="Caler E."/>
            <person name="Lorenzi H."/>
        </authorList>
    </citation>
    <scope>NUCLEOTIDE SEQUENCE [LARGE SCALE GENOMIC DNA]</scope>
    <source>
        <strain evidence="3">TgCatPRC2</strain>
    </source>
</reference>
<feature type="compositionally biased region" description="Basic and acidic residues" evidence="1">
    <location>
        <begin position="119"/>
        <end position="152"/>
    </location>
</feature>
<dbReference type="Proteomes" id="UP000075225">
    <property type="component" value="Unassembled WGS sequence"/>
</dbReference>
<feature type="compositionally biased region" description="Basic residues" evidence="1">
    <location>
        <begin position="53"/>
        <end position="66"/>
    </location>
</feature>